<keyword evidence="3" id="KW-1185">Reference proteome</keyword>
<accession>A0ABR3DIB8</accession>
<dbReference type="EMBL" id="JAVLET010000003">
    <property type="protein sequence ID" value="KAL0472434.1"/>
    <property type="molecule type" value="Genomic_DNA"/>
</dbReference>
<gene>
    <name evidence="2" type="ORF">QR685DRAFT_571024</name>
</gene>
<evidence type="ECO:0000313" key="2">
    <source>
        <dbReference type="EMBL" id="KAL0472434.1"/>
    </source>
</evidence>
<organism evidence="2 3">
    <name type="scientific">Neurospora intermedia</name>
    <dbReference type="NCBI Taxonomy" id="5142"/>
    <lineage>
        <taxon>Eukaryota</taxon>
        <taxon>Fungi</taxon>
        <taxon>Dikarya</taxon>
        <taxon>Ascomycota</taxon>
        <taxon>Pezizomycotina</taxon>
        <taxon>Sordariomycetes</taxon>
        <taxon>Sordariomycetidae</taxon>
        <taxon>Sordariales</taxon>
        <taxon>Sordariaceae</taxon>
        <taxon>Neurospora</taxon>
    </lineage>
</organism>
<proteinExistence type="predicted"/>
<reference evidence="2 3" key="1">
    <citation type="submission" date="2023-09" db="EMBL/GenBank/DDBJ databases">
        <title>Multi-omics analysis of a traditional fermented food reveals byproduct-associated fungal strains for waste-to-food upcycling.</title>
        <authorList>
            <consortium name="Lawrence Berkeley National Laboratory"/>
            <person name="Rekdal V.M."/>
            <person name="Villalobos-Escobedo J.M."/>
            <person name="Rodriguez-Valeron N."/>
            <person name="Garcia M.O."/>
            <person name="Vasquez D.P."/>
            <person name="Damayanti I."/>
            <person name="Sorensen P.M."/>
            <person name="Baidoo E.E."/>
            <person name="De Carvalho A.C."/>
            <person name="Riley R."/>
            <person name="Lipzen A."/>
            <person name="He G."/>
            <person name="Yan M."/>
            <person name="Haridas S."/>
            <person name="Daum C."/>
            <person name="Yoshinaga Y."/>
            <person name="Ng V."/>
            <person name="Grigoriev I.V."/>
            <person name="Munk R."/>
            <person name="Nuraida L."/>
            <person name="Wijaya C.H."/>
            <person name="Morales P.-C."/>
            <person name="Keasling J.D."/>
        </authorList>
    </citation>
    <scope>NUCLEOTIDE SEQUENCE [LARGE SCALE GENOMIC DNA]</scope>
    <source>
        <strain evidence="2 3">FGSC 2613</strain>
    </source>
</reference>
<name>A0ABR3DIB8_NEUIN</name>
<evidence type="ECO:0000313" key="3">
    <source>
        <dbReference type="Proteomes" id="UP001451303"/>
    </source>
</evidence>
<keyword evidence="1" id="KW-0812">Transmembrane</keyword>
<sequence length="70" mass="8105">MAPALIMKGKRHSTYIDPKALSTFKVPTHLELFWVSIFSCLFGFSFPFDTHWIIQSFIQNGGNDSEVWHM</sequence>
<keyword evidence="1" id="KW-0472">Membrane</keyword>
<keyword evidence="1" id="KW-1133">Transmembrane helix</keyword>
<comment type="caution">
    <text evidence="2">The sequence shown here is derived from an EMBL/GenBank/DDBJ whole genome shotgun (WGS) entry which is preliminary data.</text>
</comment>
<dbReference type="Proteomes" id="UP001451303">
    <property type="component" value="Unassembled WGS sequence"/>
</dbReference>
<evidence type="ECO:0000256" key="1">
    <source>
        <dbReference type="SAM" id="Phobius"/>
    </source>
</evidence>
<protein>
    <submittedName>
        <fullName evidence="2">Uncharacterized protein</fullName>
    </submittedName>
</protein>
<feature type="transmembrane region" description="Helical" evidence="1">
    <location>
        <begin position="32"/>
        <end position="54"/>
    </location>
</feature>